<dbReference type="InterPro" id="IPR024041">
    <property type="entry name" value="NH4_transpt_AmtB-like_dom"/>
</dbReference>
<dbReference type="Gene3D" id="1.10.3430.10">
    <property type="entry name" value="Ammonium transporter AmtB like domains"/>
    <property type="match status" value="1"/>
</dbReference>
<feature type="transmembrane region" description="Helical" evidence="9">
    <location>
        <begin position="12"/>
        <end position="31"/>
    </location>
</feature>
<dbReference type="GO" id="GO:0005886">
    <property type="term" value="C:plasma membrane"/>
    <property type="evidence" value="ECO:0007669"/>
    <property type="project" value="UniProtKB-SubCell"/>
</dbReference>
<feature type="transmembrane region" description="Helical" evidence="9">
    <location>
        <begin position="88"/>
        <end position="108"/>
    </location>
</feature>
<dbReference type="PATRIC" id="fig|1079994.3.peg.570"/>
<feature type="transmembrane region" description="Helical" evidence="9">
    <location>
        <begin position="194"/>
        <end position="214"/>
    </location>
</feature>
<dbReference type="InterPro" id="IPR029020">
    <property type="entry name" value="Ammonium/urea_transptr"/>
</dbReference>
<comment type="caution">
    <text evidence="11">The sequence shown here is derived from an EMBL/GenBank/DDBJ whole genome shotgun (WGS) entry which is preliminary data.</text>
</comment>
<evidence type="ECO:0000256" key="2">
    <source>
        <dbReference type="ARBA" id="ARBA00005887"/>
    </source>
</evidence>
<keyword evidence="6 9" id="KW-0472">Membrane</keyword>
<comment type="similarity">
    <text evidence="2 9">Belongs to the ammonia transporter channel (TC 1.A.11.2) family.</text>
</comment>
<evidence type="ECO:0000259" key="10">
    <source>
        <dbReference type="Pfam" id="PF00909"/>
    </source>
</evidence>
<comment type="subcellular location">
    <subcellularLocation>
        <location evidence="9">Cell membrane</location>
        <topology evidence="9">Multi-pass membrane protein</topology>
    </subcellularLocation>
    <subcellularLocation>
        <location evidence="1">Membrane</location>
        <topology evidence="1">Multi-pass membrane protein</topology>
    </subcellularLocation>
</comment>
<feature type="transmembrane region" description="Helical" evidence="9">
    <location>
        <begin position="38"/>
        <end position="58"/>
    </location>
</feature>
<name>A0A147EQL9_9MICO</name>
<evidence type="ECO:0000313" key="11">
    <source>
        <dbReference type="EMBL" id="KTR86821.1"/>
    </source>
</evidence>
<sequence>MELTPSDVWTLTSAALVLIMTPGLALFYGGLVRVRSVVNMMLFSVSAMGVVGVLWILFGYSMNYFAEGEGGFAGSPFKDFGLISTDPASYIGVGFGAVFAMITTALISGAIADRVGLGSWVLFSGVWATLVYFPVAAWVWGGGWIQNLGSTLGLPDVIDLAGGTVIHINAGAAALALALVAGKRIGFGKGSHQPHSIPLVTIGAALLWFGWIGFNGGLATETGEAGLILVNTLAAPAAGIVGWILVDVMRGKKPGVIGAASGAVGGLVAITPAAASLAPVWALLLGLIAGMACAVAIEWKYRLGYDDSLDVVGLHLVAGVIGSLYLGFFAFSDGLFTGGDAGLLLVQAISVVSVMVYSFVVSLVIALGVKLVTGLRVPQQVEEAGIDFAAHGEEAYAYAAPEVVPAPTR</sequence>
<feature type="transmembrane region" description="Helical" evidence="9">
    <location>
        <begin position="120"/>
        <end position="140"/>
    </location>
</feature>
<evidence type="ECO:0000256" key="9">
    <source>
        <dbReference type="RuleBase" id="RU362002"/>
    </source>
</evidence>
<reference evidence="11 12" key="1">
    <citation type="journal article" date="2016" name="Front. Microbiol.">
        <title>Genomic Resource of Rice Seed Associated Bacteria.</title>
        <authorList>
            <person name="Midha S."/>
            <person name="Bansal K."/>
            <person name="Sharma S."/>
            <person name="Kumar N."/>
            <person name="Patil P.P."/>
            <person name="Chaudhry V."/>
            <person name="Patil P.B."/>
        </authorList>
    </citation>
    <scope>NUCLEOTIDE SEQUENCE [LARGE SCALE GENOMIC DNA]</scope>
    <source>
        <strain evidence="11 12">NS354</strain>
    </source>
</reference>
<feature type="transmembrane region" description="Helical" evidence="9">
    <location>
        <begin position="226"/>
        <end position="246"/>
    </location>
</feature>
<feature type="transmembrane region" description="Helical" evidence="9">
    <location>
        <begin position="280"/>
        <end position="299"/>
    </location>
</feature>
<keyword evidence="12" id="KW-1185">Reference proteome</keyword>
<evidence type="ECO:0000256" key="7">
    <source>
        <dbReference type="ARBA" id="ARBA00023177"/>
    </source>
</evidence>
<dbReference type="PANTHER" id="PTHR43029:SF10">
    <property type="entry name" value="AMMONIUM TRANSPORTER MEP2"/>
    <property type="match status" value="1"/>
</dbReference>
<keyword evidence="7 9" id="KW-0924">Ammonia transport</keyword>
<feature type="transmembrane region" description="Helical" evidence="9">
    <location>
        <begin position="343"/>
        <end position="369"/>
    </location>
</feature>
<evidence type="ECO:0000256" key="3">
    <source>
        <dbReference type="ARBA" id="ARBA00022448"/>
    </source>
</evidence>
<feature type="transmembrane region" description="Helical" evidence="9">
    <location>
        <begin position="160"/>
        <end position="182"/>
    </location>
</feature>
<proteinExistence type="inferred from homology"/>
<protein>
    <recommendedName>
        <fullName evidence="8 9">Ammonium transporter</fullName>
    </recommendedName>
</protein>
<keyword evidence="4 9" id="KW-0812">Transmembrane</keyword>
<evidence type="ECO:0000313" key="12">
    <source>
        <dbReference type="Proteomes" id="UP000070810"/>
    </source>
</evidence>
<accession>A0A147EQL9</accession>
<feature type="domain" description="Ammonium transporter AmtB-like" evidence="10">
    <location>
        <begin position="8"/>
        <end position="396"/>
    </location>
</feature>
<dbReference type="NCBIfam" id="TIGR00836">
    <property type="entry name" value="amt"/>
    <property type="match status" value="1"/>
</dbReference>
<evidence type="ECO:0000256" key="6">
    <source>
        <dbReference type="ARBA" id="ARBA00023136"/>
    </source>
</evidence>
<keyword evidence="5 9" id="KW-1133">Transmembrane helix</keyword>
<organism evidence="11 12">
    <name type="scientific">Leucobacter chromiiresistens</name>
    <dbReference type="NCBI Taxonomy" id="1079994"/>
    <lineage>
        <taxon>Bacteria</taxon>
        <taxon>Bacillati</taxon>
        <taxon>Actinomycetota</taxon>
        <taxon>Actinomycetes</taxon>
        <taxon>Micrococcales</taxon>
        <taxon>Microbacteriaceae</taxon>
        <taxon>Leucobacter</taxon>
    </lineage>
</organism>
<dbReference type="AlphaFoldDB" id="A0A147EQL9"/>
<dbReference type="Proteomes" id="UP000070810">
    <property type="component" value="Unassembled WGS sequence"/>
</dbReference>
<feature type="transmembrane region" description="Helical" evidence="9">
    <location>
        <begin position="255"/>
        <end position="274"/>
    </location>
</feature>
<dbReference type="GO" id="GO:0008519">
    <property type="term" value="F:ammonium channel activity"/>
    <property type="evidence" value="ECO:0007669"/>
    <property type="project" value="InterPro"/>
</dbReference>
<dbReference type="SUPFAM" id="SSF111352">
    <property type="entry name" value="Ammonium transporter"/>
    <property type="match status" value="1"/>
</dbReference>
<dbReference type="Pfam" id="PF00909">
    <property type="entry name" value="Ammonium_transp"/>
    <property type="match status" value="1"/>
</dbReference>
<keyword evidence="3 9" id="KW-0813">Transport</keyword>
<evidence type="ECO:0000256" key="4">
    <source>
        <dbReference type="ARBA" id="ARBA00022692"/>
    </source>
</evidence>
<dbReference type="EMBL" id="LDRK01000014">
    <property type="protein sequence ID" value="KTR86821.1"/>
    <property type="molecule type" value="Genomic_DNA"/>
</dbReference>
<feature type="transmembrane region" description="Helical" evidence="9">
    <location>
        <begin position="311"/>
        <end position="331"/>
    </location>
</feature>
<dbReference type="RefSeq" id="WP_058593146.1">
    <property type="nucleotide sequence ID" value="NZ_LDRK01000014.1"/>
</dbReference>
<gene>
    <name evidence="11" type="ORF">NS354_03055</name>
</gene>
<evidence type="ECO:0000256" key="1">
    <source>
        <dbReference type="ARBA" id="ARBA00004141"/>
    </source>
</evidence>
<dbReference type="InterPro" id="IPR001905">
    <property type="entry name" value="Ammonium_transpt"/>
</dbReference>
<dbReference type="OrthoDB" id="9814202at2"/>
<dbReference type="PANTHER" id="PTHR43029">
    <property type="entry name" value="AMMONIUM TRANSPORTER MEP2"/>
    <property type="match status" value="1"/>
</dbReference>
<evidence type="ECO:0000256" key="5">
    <source>
        <dbReference type="ARBA" id="ARBA00022989"/>
    </source>
</evidence>
<evidence type="ECO:0000256" key="8">
    <source>
        <dbReference type="ARBA" id="ARBA00050025"/>
    </source>
</evidence>